<dbReference type="EMBL" id="JAAIWK010000015">
    <property type="protein sequence ID" value="NEY20367.1"/>
    <property type="molecule type" value="Genomic_DNA"/>
</dbReference>
<reference evidence="3 4" key="1">
    <citation type="submission" date="2020-03" db="EMBL/GenBank/DDBJ databases">
        <title>Bacillus aquiflavi sp. nov., isolated from yellow water of strong flavor Chinese baijiu in Yibin region of China.</title>
        <authorList>
            <person name="Xie J."/>
        </authorList>
    </citation>
    <scope>NUCLEOTIDE SEQUENCE [LARGE SCALE GENOMIC DNA]</scope>
    <source>
        <strain evidence="3 4">Gsoil 114</strain>
    </source>
</reference>
<feature type="signal peptide" evidence="1">
    <location>
        <begin position="1"/>
        <end position="21"/>
    </location>
</feature>
<feature type="chain" id="PRO_5026978742" evidence="1">
    <location>
        <begin position="22"/>
        <end position="255"/>
    </location>
</feature>
<evidence type="ECO:0000313" key="4">
    <source>
        <dbReference type="Proteomes" id="UP000476934"/>
    </source>
</evidence>
<protein>
    <submittedName>
        <fullName evidence="3">SGNH/GDSL hydrolase family protein</fullName>
    </submittedName>
</protein>
<dbReference type="InterPro" id="IPR036514">
    <property type="entry name" value="SGNH_hydro_sf"/>
</dbReference>
<accession>A0A6M0P773</accession>
<gene>
    <name evidence="3" type="ORF">G4D61_10405</name>
</gene>
<dbReference type="InterPro" id="IPR051532">
    <property type="entry name" value="Ester_Hydrolysis_Enzymes"/>
</dbReference>
<dbReference type="Gene3D" id="3.40.50.1110">
    <property type="entry name" value="SGNH hydrolase"/>
    <property type="match status" value="1"/>
</dbReference>
<keyword evidence="1" id="KW-0732">Signal</keyword>
<feature type="domain" description="SGNH hydrolase-type esterase" evidence="2">
    <location>
        <begin position="44"/>
        <end position="236"/>
    </location>
</feature>
<evidence type="ECO:0000256" key="1">
    <source>
        <dbReference type="SAM" id="SignalP"/>
    </source>
</evidence>
<dbReference type="Proteomes" id="UP000476934">
    <property type="component" value="Unassembled WGS sequence"/>
</dbReference>
<keyword evidence="4" id="KW-1185">Reference proteome</keyword>
<proteinExistence type="predicted"/>
<dbReference type="Pfam" id="PF13472">
    <property type="entry name" value="Lipase_GDSL_2"/>
    <property type="match status" value="1"/>
</dbReference>
<dbReference type="GO" id="GO:0004622">
    <property type="term" value="F:phosphatidylcholine lysophospholipase activity"/>
    <property type="evidence" value="ECO:0007669"/>
    <property type="project" value="TreeGrafter"/>
</dbReference>
<evidence type="ECO:0000259" key="2">
    <source>
        <dbReference type="Pfam" id="PF13472"/>
    </source>
</evidence>
<dbReference type="CDD" id="cd04506">
    <property type="entry name" value="SGNH_hydrolase_YpmR_like"/>
    <property type="match status" value="1"/>
</dbReference>
<sequence length="255" mass="28940">MRKIFITFLFASLLTISGCSAATFKSVSSEQKKIVPVKLHIVSVGDSLTEGIGDSKNRGGYTYYLKHELNSLKGVKDTSIQNFGVKGNTTDQLLAKLQESAVKKAIKQSDLVIITIGGNDIMKVFRANISDLNEQAFKNAIPDYKKHLSNVFTTIRKENPNAKIALVGIYNPFSTWFSDIKEMNTILNDWNNTSKQVTKSYKNTTFIPVADIFAKREDELLYEEDHFHPNNKGYDLMSQRIFQYLLKDDFLRIPH</sequence>
<organism evidence="3 4">
    <name type="scientific">Heyndrickxia ginsengihumi</name>
    <dbReference type="NCBI Taxonomy" id="363870"/>
    <lineage>
        <taxon>Bacteria</taxon>
        <taxon>Bacillati</taxon>
        <taxon>Bacillota</taxon>
        <taxon>Bacilli</taxon>
        <taxon>Bacillales</taxon>
        <taxon>Bacillaceae</taxon>
        <taxon>Heyndrickxia</taxon>
    </lineage>
</organism>
<dbReference type="InterPro" id="IPR013830">
    <property type="entry name" value="SGNH_hydro"/>
</dbReference>
<dbReference type="PANTHER" id="PTHR30383">
    <property type="entry name" value="THIOESTERASE 1/PROTEASE 1/LYSOPHOSPHOLIPASE L1"/>
    <property type="match status" value="1"/>
</dbReference>
<evidence type="ECO:0000313" key="3">
    <source>
        <dbReference type="EMBL" id="NEY20367.1"/>
    </source>
</evidence>
<comment type="caution">
    <text evidence="3">The sequence shown here is derived from an EMBL/GenBank/DDBJ whole genome shotgun (WGS) entry which is preliminary data.</text>
</comment>
<dbReference type="SUPFAM" id="SSF52266">
    <property type="entry name" value="SGNH hydrolase"/>
    <property type="match status" value="1"/>
</dbReference>
<dbReference type="PANTHER" id="PTHR30383:SF27">
    <property type="entry name" value="SPORE GERMINATION LIPASE LIPC"/>
    <property type="match status" value="1"/>
</dbReference>
<dbReference type="AlphaFoldDB" id="A0A6M0P773"/>
<keyword evidence="3" id="KW-0378">Hydrolase</keyword>
<dbReference type="PROSITE" id="PS51257">
    <property type="entry name" value="PROKAR_LIPOPROTEIN"/>
    <property type="match status" value="1"/>
</dbReference>
<name>A0A6M0P773_9BACI</name>
<dbReference type="RefSeq" id="WP_025728277.1">
    <property type="nucleotide sequence ID" value="NZ_JAAIWK010000015.1"/>
</dbReference>